<dbReference type="GeneID" id="99754720"/>
<accession>U2DWC1</accession>
<reference evidence="3 4" key="1">
    <citation type="submission" date="2013-08" db="EMBL/GenBank/DDBJ databases">
        <authorList>
            <person name="Weinstock G."/>
            <person name="Sodergren E."/>
            <person name="Wylie T."/>
            <person name="Fulton L."/>
            <person name="Fulton R."/>
            <person name="Fronick C."/>
            <person name="O'Laughlin M."/>
            <person name="Godfrey J."/>
            <person name="Miner T."/>
            <person name="Herter B."/>
            <person name="Appelbaum E."/>
            <person name="Cordes M."/>
            <person name="Lek S."/>
            <person name="Wollam A."/>
            <person name="Pepin K.H."/>
            <person name="Palsikar V.B."/>
            <person name="Mitreva M."/>
            <person name="Wilson R.K."/>
        </authorList>
    </citation>
    <scope>NUCLEOTIDE SEQUENCE [LARGE SCALE GENOMIC DNA]</scope>
    <source>
        <strain evidence="3 4">F0041</strain>
    </source>
</reference>
<comment type="caution">
    <text evidence="3">The sequence shown here is derived from an EMBL/GenBank/DDBJ whole genome shotgun (WGS) entry which is preliminary data.</text>
</comment>
<dbReference type="OrthoDB" id="1522899at2"/>
<dbReference type="EMBL" id="AWSV01000061">
    <property type="protein sequence ID" value="ERI85962.1"/>
    <property type="molecule type" value="Genomic_DNA"/>
</dbReference>
<dbReference type="HOGENOM" id="CLU_047119_0_0_10"/>
<dbReference type="Gene3D" id="1.25.40.10">
    <property type="entry name" value="Tetratricopeptide repeat domain"/>
    <property type="match status" value="1"/>
</dbReference>
<keyword evidence="1" id="KW-0802">TPR repeat</keyword>
<keyword evidence="2" id="KW-0732">Signal</keyword>
<organism evidence="3 4">
    <name type="scientific">Bacteroides pyogenes F0041</name>
    <dbReference type="NCBI Taxonomy" id="1321819"/>
    <lineage>
        <taxon>Bacteria</taxon>
        <taxon>Pseudomonadati</taxon>
        <taxon>Bacteroidota</taxon>
        <taxon>Bacteroidia</taxon>
        <taxon>Bacteroidales</taxon>
        <taxon>Bacteroidaceae</taxon>
        <taxon>Bacteroides</taxon>
    </lineage>
</organism>
<evidence type="ECO:0000256" key="1">
    <source>
        <dbReference type="PROSITE-ProRule" id="PRU00339"/>
    </source>
</evidence>
<dbReference type="PROSITE" id="PS50005">
    <property type="entry name" value="TPR"/>
    <property type="match status" value="1"/>
</dbReference>
<evidence type="ECO:0000313" key="3">
    <source>
        <dbReference type="EMBL" id="ERI85962.1"/>
    </source>
</evidence>
<dbReference type="RefSeq" id="WP_021644520.1">
    <property type="nucleotide sequence ID" value="NZ_KE993075.1"/>
</dbReference>
<dbReference type="SMART" id="SM00028">
    <property type="entry name" value="TPR"/>
    <property type="match status" value="2"/>
</dbReference>
<name>U2DWC1_9BACE</name>
<dbReference type="Proteomes" id="UP000016496">
    <property type="component" value="Unassembled WGS sequence"/>
</dbReference>
<sequence>MKIKTLVAILFLAAGTTTVAAQNDTTNCNSNSSISHEAVRSGSFKDAYLPWKAVLENCPTLRFYTFTDGYKILKGLLGQISDKNSPEYKKYFDELMNTHDLRMKYTPDFLAKGVKVSSVDEALGIKAVDYIALAPSIDVNLAYKWLSESVNAVKGESAGATLFYFLQMSLDKLKTDANHKEQFIQDYLAASEYVDAALASTEKENVKKSLQGIKDNLVALFINSGTADCESLQAIYAPKVEANQKDLAYLKKVIDIMKMMKCTDSEAYLQASYYVYKMDPTPDAATGCAYQAFKKGDIDAAVKFFDEAINLETNNAAKAEKAYATAAVLASAKKLSQARSYCQKAISYNGNYGAPYILIANLYATSPNWSDESALNKCTYFVVIDKLQQAKSVDPSVAEEANRLIGRYSAHTPQAKDLFMLGYKQGDRITIGGWIGETTTIR</sequence>
<dbReference type="InterPro" id="IPR019734">
    <property type="entry name" value="TPR_rpt"/>
</dbReference>
<dbReference type="InterPro" id="IPR011990">
    <property type="entry name" value="TPR-like_helical_dom_sf"/>
</dbReference>
<proteinExistence type="predicted"/>
<dbReference type="PATRIC" id="fig|1321819.3.peg.1069"/>
<dbReference type="AlphaFoldDB" id="U2DWC1"/>
<evidence type="ECO:0000313" key="4">
    <source>
        <dbReference type="Proteomes" id="UP000016496"/>
    </source>
</evidence>
<evidence type="ECO:0000256" key="2">
    <source>
        <dbReference type="SAM" id="SignalP"/>
    </source>
</evidence>
<gene>
    <name evidence="3" type="ORF">HMPREF1981_01160</name>
</gene>
<dbReference type="SUPFAM" id="SSF48452">
    <property type="entry name" value="TPR-like"/>
    <property type="match status" value="1"/>
</dbReference>
<feature type="signal peptide" evidence="2">
    <location>
        <begin position="1"/>
        <end position="20"/>
    </location>
</feature>
<feature type="repeat" description="TPR" evidence="1">
    <location>
        <begin position="282"/>
        <end position="315"/>
    </location>
</feature>
<feature type="chain" id="PRO_5004626359" evidence="2">
    <location>
        <begin position="21"/>
        <end position="442"/>
    </location>
</feature>
<protein>
    <submittedName>
        <fullName evidence="3">Tetratricopeptide repeat protein</fullName>
    </submittedName>
</protein>